<organism evidence="2 3">
    <name type="scientific">Mycobacterium simulans</name>
    <dbReference type="NCBI Taxonomy" id="627089"/>
    <lineage>
        <taxon>Bacteria</taxon>
        <taxon>Bacillati</taxon>
        <taxon>Actinomycetota</taxon>
        <taxon>Actinomycetes</taxon>
        <taxon>Mycobacteriales</taxon>
        <taxon>Mycobacteriaceae</taxon>
        <taxon>Mycobacterium</taxon>
    </lineage>
</organism>
<evidence type="ECO:0000313" key="3">
    <source>
        <dbReference type="Proteomes" id="UP000554965"/>
    </source>
</evidence>
<dbReference type="AlphaFoldDB" id="A0A7Z7N9K4"/>
<name>A0A7Z7N9K4_9MYCO</name>
<feature type="compositionally biased region" description="Low complexity" evidence="1">
    <location>
        <begin position="368"/>
        <end position="382"/>
    </location>
</feature>
<accession>A0A7Z7N9K4</accession>
<gene>
    <name evidence="2" type="ORF">MSIMFB_02242</name>
</gene>
<evidence type="ECO:0000256" key="1">
    <source>
        <dbReference type="SAM" id="MobiDB-lite"/>
    </source>
</evidence>
<dbReference type="EMBL" id="OCTY01000002">
    <property type="protein sequence ID" value="SOJ54749.1"/>
    <property type="molecule type" value="Genomic_DNA"/>
</dbReference>
<dbReference type="Proteomes" id="UP000554965">
    <property type="component" value="Unassembled WGS sequence"/>
</dbReference>
<proteinExistence type="predicted"/>
<feature type="compositionally biased region" description="Pro residues" evidence="1">
    <location>
        <begin position="350"/>
        <end position="367"/>
    </location>
</feature>
<evidence type="ECO:0000313" key="2">
    <source>
        <dbReference type="EMBL" id="SOJ54749.1"/>
    </source>
</evidence>
<comment type="caution">
    <text evidence="2">The sequence shown here is derived from an EMBL/GenBank/DDBJ whole genome shotgun (WGS) entry which is preliminary data.</text>
</comment>
<protein>
    <submittedName>
        <fullName evidence="2">Uncharacterized protein</fullName>
    </submittedName>
</protein>
<sequence length="432" mass="45714">MAVSPALPTLSQVQTMDTTHLDEAVKYWMRTANLWEKAFSEVHQRVSTPGGTPWKGRAAAAEEQRSALDLVKVRAACDQLYQAAGIARRGEEALRACQAGVLEAVDDVRAEGYEVGEDYSVTDRASGGSAEFRAARRAAAQGQAAFIRHRAAALVAKDHEIAMQIAAATNGIDSLTFDEAPGIDDAIVDDDKHSGIQLVDNHTFKEAPNPAPDPPPGGWSSDPLMRAAQKIAYGHASGPGGHMADFPGMTKDQLAERIYSMLRDSINNPKDLILGSSVSDGAPVIYDPKTNIVVIRDPTGAARGSDAGTVFKPGPGIDYILGNPNRNKPPKIAERVDAFPPSRLEDLPRPAGPGPAVEPGPPKPPGRAPVEAAPPARPAPGIAKGGAGLPRLPFGIGTPWDSPATGPHPVYPPHHHHRLPVLGEIPDEIEDQ</sequence>
<reference evidence="2 3" key="1">
    <citation type="submission" date="2017-10" db="EMBL/GenBank/DDBJ databases">
        <authorList>
            <consortium name="Urmite Genomes"/>
        </authorList>
    </citation>
    <scope>NUCLEOTIDE SEQUENCE [LARGE SCALE GENOMIC DNA]</scope>
    <source>
        <strain evidence="2 3">FB-527</strain>
    </source>
</reference>
<keyword evidence="3" id="KW-1185">Reference proteome</keyword>
<feature type="region of interest" description="Disordered" evidence="1">
    <location>
        <begin position="340"/>
        <end position="432"/>
    </location>
</feature>
<dbReference type="RefSeq" id="WP_186242737.1">
    <property type="nucleotide sequence ID" value="NZ_OCTY01000002.1"/>
</dbReference>